<proteinExistence type="predicted"/>
<organism evidence="2 3">
    <name type="scientific">Panagrolaimus superbus</name>
    <dbReference type="NCBI Taxonomy" id="310955"/>
    <lineage>
        <taxon>Eukaryota</taxon>
        <taxon>Metazoa</taxon>
        <taxon>Ecdysozoa</taxon>
        <taxon>Nematoda</taxon>
        <taxon>Chromadorea</taxon>
        <taxon>Rhabditida</taxon>
        <taxon>Tylenchina</taxon>
        <taxon>Panagrolaimomorpha</taxon>
        <taxon>Panagrolaimoidea</taxon>
        <taxon>Panagrolaimidae</taxon>
        <taxon>Panagrolaimus</taxon>
    </lineage>
</organism>
<protein>
    <submittedName>
        <fullName evidence="3">THAP-type domain-containing protein</fullName>
    </submittedName>
</protein>
<feature type="region of interest" description="Disordered" evidence="1">
    <location>
        <begin position="96"/>
        <end position="121"/>
    </location>
</feature>
<accession>A0A914Y049</accession>
<evidence type="ECO:0000256" key="1">
    <source>
        <dbReference type="SAM" id="MobiDB-lite"/>
    </source>
</evidence>
<evidence type="ECO:0000313" key="2">
    <source>
        <dbReference type="Proteomes" id="UP000887577"/>
    </source>
</evidence>
<feature type="compositionally biased region" description="Polar residues" evidence="1">
    <location>
        <begin position="111"/>
        <end position="121"/>
    </location>
</feature>
<keyword evidence="2" id="KW-1185">Reference proteome</keyword>
<dbReference type="AlphaFoldDB" id="A0A914Y049"/>
<dbReference type="WBParaSite" id="PSU_v2.g13582.t1">
    <property type="protein sequence ID" value="PSU_v2.g13582.t1"/>
    <property type="gene ID" value="PSU_v2.g13582"/>
</dbReference>
<sequence length="184" mass="21088">MVLPCPICGKGMNMLTKARTFPEHGTARRRDFCIALGVPHNTFDHIRTRRKMCFSHFDEEEFYIGRHILKHCAMPRELTEREKFILFNSDFNKARFRRRKQPQNDTEKDTPSSSKSNCYGTFETSNKDGVTKVRFKKKKIQKVPAPRVSCQTVPVSNTNVSNAPSVTILNGDGIRIAEGPTPNW</sequence>
<reference evidence="3" key="1">
    <citation type="submission" date="2022-11" db="UniProtKB">
        <authorList>
            <consortium name="WormBaseParasite"/>
        </authorList>
    </citation>
    <scope>IDENTIFICATION</scope>
</reference>
<dbReference type="Proteomes" id="UP000887577">
    <property type="component" value="Unplaced"/>
</dbReference>
<evidence type="ECO:0000313" key="3">
    <source>
        <dbReference type="WBParaSite" id="PSU_v2.g13582.t1"/>
    </source>
</evidence>
<name>A0A914Y049_9BILA</name>